<dbReference type="EMBL" id="JROM01000016">
    <property type="protein sequence ID" value="KHE75098.1"/>
    <property type="molecule type" value="Genomic_DNA"/>
</dbReference>
<comment type="caution">
    <text evidence="7">The sequence shown here is derived from an EMBL/GenBank/DDBJ whole genome shotgun (WGS) entry which is preliminary data.</text>
</comment>
<accession>A0A0B0DCE4</accession>
<evidence type="ECO:0000313" key="7">
    <source>
        <dbReference type="EMBL" id="KHE75098.1"/>
    </source>
</evidence>
<evidence type="ECO:0000313" key="8">
    <source>
        <dbReference type="Proteomes" id="UP000030664"/>
    </source>
</evidence>
<keyword evidence="1" id="KW-0575">Peroxidase</keyword>
<name>A0A0B0DCE4_9MICC</name>
<feature type="domain" description="Thioredoxin" evidence="6">
    <location>
        <begin position="2"/>
        <end position="152"/>
    </location>
</feature>
<dbReference type="SUPFAM" id="SSF52833">
    <property type="entry name" value="Thioredoxin-like"/>
    <property type="match status" value="1"/>
</dbReference>
<dbReference type="Proteomes" id="UP000030664">
    <property type="component" value="Unassembled WGS sequence"/>
</dbReference>
<organism evidence="7 8">
    <name type="scientific">Kocuria marina</name>
    <dbReference type="NCBI Taxonomy" id="223184"/>
    <lineage>
        <taxon>Bacteria</taxon>
        <taxon>Bacillati</taxon>
        <taxon>Actinomycetota</taxon>
        <taxon>Actinomycetes</taxon>
        <taxon>Micrococcales</taxon>
        <taxon>Micrococcaceae</taxon>
        <taxon>Kocuria</taxon>
    </lineage>
</organism>
<dbReference type="InterPro" id="IPR036249">
    <property type="entry name" value="Thioredoxin-like_sf"/>
</dbReference>
<evidence type="ECO:0000256" key="3">
    <source>
        <dbReference type="ARBA" id="ARBA00023002"/>
    </source>
</evidence>
<evidence type="ECO:0000256" key="2">
    <source>
        <dbReference type="ARBA" id="ARBA00022862"/>
    </source>
</evidence>
<dbReference type="PROSITE" id="PS51352">
    <property type="entry name" value="THIOREDOXIN_2"/>
    <property type="match status" value="1"/>
</dbReference>
<dbReference type="eggNOG" id="COG1225">
    <property type="taxonomic scope" value="Bacteria"/>
</dbReference>
<gene>
    <name evidence="7" type="ORF">AS25_05055</name>
</gene>
<protein>
    <submittedName>
        <fullName evidence="7">Peroxiredoxin</fullName>
    </submittedName>
</protein>
<dbReference type="InterPro" id="IPR000866">
    <property type="entry name" value="AhpC/TSA"/>
</dbReference>
<dbReference type="Pfam" id="PF00578">
    <property type="entry name" value="AhpC-TSA"/>
    <property type="match status" value="1"/>
</dbReference>
<dbReference type="InterPro" id="IPR050455">
    <property type="entry name" value="Tpx_Peroxidase_subfamily"/>
</dbReference>
<dbReference type="PANTHER" id="PTHR43110">
    <property type="entry name" value="THIOL PEROXIDASE"/>
    <property type="match status" value="1"/>
</dbReference>
<sequence length="153" mass="17178">MSAIGSTAPDFTLPDRHGESRSLGDYRGAPVVLVFFPYAFSPICTDELCHLQDHADMFDEFDAVVVCISTDSHFALDAFARQESYDFQMLSDHWPHGDVARRYGVQDEDAGCAQRHTITIDARGIIRDVSSADITQAREWDRLRGVLENLPRS</sequence>
<evidence type="ECO:0000259" key="6">
    <source>
        <dbReference type="PROSITE" id="PS51352"/>
    </source>
</evidence>
<proteinExistence type="predicted"/>
<dbReference type="Gene3D" id="3.40.30.10">
    <property type="entry name" value="Glutaredoxin"/>
    <property type="match status" value="1"/>
</dbReference>
<dbReference type="GO" id="GO:0004601">
    <property type="term" value="F:peroxidase activity"/>
    <property type="evidence" value="ECO:0007669"/>
    <property type="project" value="UniProtKB-KW"/>
</dbReference>
<keyword evidence="2" id="KW-0049">Antioxidant</keyword>
<evidence type="ECO:0000256" key="5">
    <source>
        <dbReference type="PIRSR" id="PIRSR000239-1"/>
    </source>
</evidence>
<evidence type="ECO:0000256" key="4">
    <source>
        <dbReference type="ARBA" id="ARBA00023284"/>
    </source>
</evidence>
<reference evidence="7 8" key="1">
    <citation type="submission" date="2014-09" db="EMBL/GenBank/DDBJ databases">
        <title>High-quality draft genome sequence of Kocuria marina SO9-6, an actinobacterium isolated from a copper mine.</title>
        <authorList>
            <person name="Castro D.B."/>
            <person name="Pereira L.B."/>
            <person name="Silva M.V."/>
            <person name="Silva B.P."/>
            <person name="Zanardi B.R."/>
            <person name="Carlos C."/>
            <person name="Belgini D.R."/>
            <person name="Limache E.G."/>
            <person name="Lacerda G.V."/>
            <person name="Nery M.B."/>
            <person name="Gomes M.B."/>
            <person name="Souza S."/>
            <person name="Silva T.M."/>
            <person name="Rodrigues V.D."/>
            <person name="Paulino L.C."/>
            <person name="Vicentini R."/>
            <person name="Ferraz L.F."/>
            <person name="Ottoboni L.M."/>
        </authorList>
    </citation>
    <scope>NUCLEOTIDE SEQUENCE [LARGE SCALE GENOMIC DNA]</scope>
    <source>
        <strain evidence="7 8">SO9-6</strain>
    </source>
</reference>
<dbReference type="STRING" id="223184.AS25_05055"/>
<dbReference type="InterPro" id="IPR024706">
    <property type="entry name" value="Peroxiredoxin_AhpC-typ"/>
</dbReference>
<keyword evidence="4" id="KW-0676">Redox-active center</keyword>
<dbReference type="AlphaFoldDB" id="A0A0B0DCE4"/>
<keyword evidence="3" id="KW-0560">Oxidoreductase</keyword>
<evidence type="ECO:0000256" key="1">
    <source>
        <dbReference type="ARBA" id="ARBA00022559"/>
    </source>
</evidence>
<dbReference type="PANTHER" id="PTHR43110:SF1">
    <property type="entry name" value="THIOL PEROXIDASE"/>
    <property type="match status" value="1"/>
</dbReference>
<dbReference type="RefSeq" id="WP_035962248.1">
    <property type="nucleotide sequence ID" value="NZ_JROM01000016.1"/>
</dbReference>
<dbReference type="PIRSF" id="PIRSF000239">
    <property type="entry name" value="AHPC"/>
    <property type="match status" value="1"/>
</dbReference>
<feature type="active site" description="Cysteine sulfenic acid (-SOH) intermediate; for peroxidase activity" evidence="5">
    <location>
        <position position="44"/>
    </location>
</feature>
<dbReference type="InterPro" id="IPR013766">
    <property type="entry name" value="Thioredoxin_domain"/>
</dbReference>